<evidence type="ECO:0000313" key="2">
    <source>
        <dbReference type="EMBL" id="KIM43868.1"/>
    </source>
</evidence>
<name>A0A0C2Y1Y3_HEBCY</name>
<reference evidence="2 3" key="1">
    <citation type="submission" date="2014-04" db="EMBL/GenBank/DDBJ databases">
        <authorList>
            <consortium name="DOE Joint Genome Institute"/>
            <person name="Kuo A."/>
            <person name="Gay G."/>
            <person name="Dore J."/>
            <person name="Kohler A."/>
            <person name="Nagy L.G."/>
            <person name="Floudas D."/>
            <person name="Copeland A."/>
            <person name="Barry K.W."/>
            <person name="Cichocki N."/>
            <person name="Veneault-Fourrey C."/>
            <person name="LaButti K."/>
            <person name="Lindquist E.A."/>
            <person name="Lipzen A."/>
            <person name="Lundell T."/>
            <person name="Morin E."/>
            <person name="Murat C."/>
            <person name="Sun H."/>
            <person name="Tunlid A."/>
            <person name="Henrissat B."/>
            <person name="Grigoriev I.V."/>
            <person name="Hibbett D.S."/>
            <person name="Martin F."/>
            <person name="Nordberg H.P."/>
            <person name="Cantor M.N."/>
            <person name="Hua S.X."/>
        </authorList>
    </citation>
    <scope>NUCLEOTIDE SEQUENCE [LARGE SCALE GENOMIC DNA]</scope>
    <source>
        <strain evidence="3">h7</strain>
    </source>
</reference>
<evidence type="ECO:0000256" key="1">
    <source>
        <dbReference type="SAM" id="SignalP"/>
    </source>
</evidence>
<reference evidence="3" key="2">
    <citation type="submission" date="2015-01" db="EMBL/GenBank/DDBJ databases">
        <title>Evolutionary Origins and Diversification of the Mycorrhizal Mutualists.</title>
        <authorList>
            <consortium name="DOE Joint Genome Institute"/>
            <consortium name="Mycorrhizal Genomics Consortium"/>
            <person name="Kohler A."/>
            <person name="Kuo A."/>
            <person name="Nagy L.G."/>
            <person name="Floudas D."/>
            <person name="Copeland A."/>
            <person name="Barry K.W."/>
            <person name="Cichocki N."/>
            <person name="Veneault-Fourrey C."/>
            <person name="LaButti K."/>
            <person name="Lindquist E.A."/>
            <person name="Lipzen A."/>
            <person name="Lundell T."/>
            <person name="Morin E."/>
            <person name="Murat C."/>
            <person name="Riley R."/>
            <person name="Ohm R."/>
            <person name="Sun H."/>
            <person name="Tunlid A."/>
            <person name="Henrissat B."/>
            <person name="Grigoriev I.V."/>
            <person name="Hibbett D.S."/>
            <person name="Martin F."/>
        </authorList>
    </citation>
    <scope>NUCLEOTIDE SEQUENCE [LARGE SCALE GENOMIC DNA]</scope>
    <source>
        <strain evidence="3">h7</strain>
    </source>
</reference>
<feature type="signal peptide" evidence="1">
    <location>
        <begin position="1"/>
        <end position="21"/>
    </location>
</feature>
<evidence type="ECO:0008006" key="4">
    <source>
        <dbReference type="Google" id="ProtNLM"/>
    </source>
</evidence>
<dbReference type="Proteomes" id="UP000053424">
    <property type="component" value="Unassembled WGS sequence"/>
</dbReference>
<gene>
    <name evidence="2" type="ORF">M413DRAFT_390535</name>
</gene>
<evidence type="ECO:0000313" key="3">
    <source>
        <dbReference type="Proteomes" id="UP000053424"/>
    </source>
</evidence>
<accession>A0A0C2Y1Y3</accession>
<protein>
    <recommendedName>
        <fullName evidence="4">Secreted protein</fullName>
    </recommendedName>
</protein>
<dbReference type="AlphaFoldDB" id="A0A0C2Y1Y3"/>
<keyword evidence="1" id="KW-0732">Signal</keyword>
<feature type="chain" id="PRO_5002158966" description="Secreted protein" evidence="1">
    <location>
        <begin position="22"/>
        <end position="90"/>
    </location>
</feature>
<sequence>MSRRSGVLLSTLIFMLEKAYIRQVRWNICAISSVSGHFWLLIEVECRTLRQRLDFVMIPFMHPCKQQHRPSTFRYLSLRLPQFYALTLTH</sequence>
<dbReference type="EMBL" id="KN831775">
    <property type="protein sequence ID" value="KIM43868.1"/>
    <property type="molecule type" value="Genomic_DNA"/>
</dbReference>
<proteinExistence type="predicted"/>
<keyword evidence="3" id="KW-1185">Reference proteome</keyword>
<dbReference type="HOGENOM" id="CLU_2441121_0_0_1"/>
<organism evidence="2 3">
    <name type="scientific">Hebeloma cylindrosporum</name>
    <dbReference type="NCBI Taxonomy" id="76867"/>
    <lineage>
        <taxon>Eukaryota</taxon>
        <taxon>Fungi</taxon>
        <taxon>Dikarya</taxon>
        <taxon>Basidiomycota</taxon>
        <taxon>Agaricomycotina</taxon>
        <taxon>Agaricomycetes</taxon>
        <taxon>Agaricomycetidae</taxon>
        <taxon>Agaricales</taxon>
        <taxon>Agaricineae</taxon>
        <taxon>Hymenogastraceae</taxon>
        <taxon>Hebeloma</taxon>
    </lineage>
</organism>